<feature type="non-terminal residue" evidence="2">
    <location>
        <position position="204"/>
    </location>
</feature>
<sequence>MSSQLDLPTTIPQEEAEDLPLEGTPVTLVGPLNLPPIVFGAASFSKLYNAEHHLSSALPIRTVRLALRYGVRAFDTSAYYGPSEIILGNALHTLKDEFPRSSYQLMTKCGRYGLSNFDYSPATIRESVKNSLERLKTDYLDTVYLHDIEFVATPCLPKTSGDHSTALKEDAALYGLAPGEEGKIRGEGDQKILDAFHELQKLKA</sequence>
<dbReference type="Pfam" id="PF00248">
    <property type="entry name" value="Aldo_ket_red"/>
    <property type="match status" value="1"/>
</dbReference>
<comment type="caution">
    <text evidence="2">The sequence shown here is derived from an EMBL/GenBank/DDBJ whole genome shotgun (WGS) entry which is preliminary data.</text>
</comment>
<protein>
    <recommendedName>
        <fullName evidence="1">NADP-dependent oxidoreductase domain-containing protein</fullName>
    </recommendedName>
</protein>
<organism evidence="2 3">
    <name type="scientific">Panaeolus cyanescens</name>
    <dbReference type="NCBI Taxonomy" id="181874"/>
    <lineage>
        <taxon>Eukaryota</taxon>
        <taxon>Fungi</taxon>
        <taxon>Dikarya</taxon>
        <taxon>Basidiomycota</taxon>
        <taxon>Agaricomycotina</taxon>
        <taxon>Agaricomycetes</taxon>
        <taxon>Agaricomycetidae</taxon>
        <taxon>Agaricales</taxon>
        <taxon>Agaricineae</taxon>
        <taxon>Galeropsidaceae</taxon>
        <taxon>Panaeolus</taxon>
    </lineage>
</organism>
<dbReference type="Gene3D" id="3.20.20.100">
    <property type="entry name" value="NADP-dependent oxidoreductase domain"/>
    <property type="match status" value="1"/>
</dbReference>
<dbReference type="InterPro" id="IPR023210">
    <property type="entry name" value="NADP_OxRdtase_dom"/>
</dbReference>
<dbReference type="OrthoDB" id="5286008at2759"/>
<dbReference type="InterPro" id="IPR020471">
    <property type="entry name" value="AKR"/>
</dbReference>
<gene>
    <name evidence="2" type="ORF">CVT24_007723</name>
</gene>
<reference evidence="2 3" key="1">
    <citation type="journal article" date="2018" name="Evol. Lett.">
        <title>Horizontal gene cluster transfer increased hallucinogenic mushroom diversity.</title>
        <authorList>
            <person name="Reynolds H.T."/>
            <person name="Vijayakumar V."/>
            <person name="Gluck-Thaler E."/>
            <person name="Korotkin H.B."/>
            <person name="Matheny P.B."/>
            <person name="Slot J.C."/>
        </authorList>
    </citation>
    <scope>NUCLEOTIDE SEQUENCE [LARGE SCALE GENOMIC DNA]</scope>
    <source>
        <strain evidence="2 3">2629</strain>
    </source>
</reference>
<dbReference type="AlphaFoldDB" id="A0A409VR84"/>
<dbReference type="PANTHER" id="PTHR42686:SF1">
    <property type="entry name" value="GH17980P-RELATED"/>
    <property type="match status" value="1"/>
</dbReference>
<dbReference type="GO" id="GO:0070485">
    <property type="term" value="P:dehydro-D-arabinono-1,4-lactone biosynthetic process"/>
    <property type="evidence" value="ECO:0007669"/>
    <property type="project" value="TreeGrafter"/>
</dbReference>
<dbReference type="SUPFAM" id="SSF51430">
    <property type="entry name" value="NAD(P)-linked oxidoreductase"/>
    <property type="match status" value="1"/>
</dbReference>
<evidence type="ECO:0000313" key="3">
    <source>
        <dbReference type="Proteomes" id="UP000284842"/>
    </source>
</evidence>
<name>A0A409VR84_9AGAR</name>
<feature type="domain" description="NADP-dependent oxidoreductase" evidence="1">
    <location>
        <begin position="36"/>
        <end position="201"/>
    </location>
</feature>
<dbReference type="EMBL" id="NHTK01006000">
    <property type="protein sequence ID" value="PPQ68782.1"/>
    <property type="molecule type" value="Genomic_DNA"/>
</dbReference>
<evidence type="ECO:0000259" key="1">
    <source>
        <dbReference type="Pfam" id="PF00248"/>
    </source>
</evidence>
<proteinExistence type="predicted"/>
<dbReference type="InterPro" id="IPR036812">
    <property type="entry name" value="NAD(P)_OxRdtase_dom_sf"/>
</dbReference>
<dbReference type="InParanoid" id="A0A409VR84"/>
<dbReference type="Proteomes" id="UP000284842">
    <property type="component" value="Unassembled WGS sequence"/>
</dbReference>
<evidence type="ECO:0000313" key="2">
    <source>
        <dbReference type="EMBL" id="PPQ68782.1"/>
    </source>
</evidence>
<dbReference type="GO" id="GO:0005829">
    <property type="term" value="C:cytosol"/>
    <property type="evidence" value="ECO:0007669"/>
    <property type="project" value="TreeGrafter"/>
</dbReference>
<dbReference type="PANTHER" id="PTHR42686">
    <property type="entry name" value="GH17980P-RELATED"/>
    <property type="match status" value="1"/>
</dbReference>
<dbReference type="GO" id="GO:0045290">
    <property type="term" value="F:D-arabinose 1-dehydrogenase [NAD(P)+] activity"/>
    <property type="evidence" value="ECO:0007669"/>
    <property type="project" value="TreeGrafter"/>
</dbReference>
<keyword evidence="3" id="KW-1185">Reference proteome</keyword>
<accession>A0A409VR84</accession>
<dbReference type="STRING" id="181874.A0A409VR84"/>